<keyword evidence="1" id="KW-1133">Transmembrane helix</keyword>
<accession>N1PT41</accession>
<feature type="transmembrane region" description="Helical" evidence="1">
    <location>
        <begin position="38"/>
        <end position="58"/>
    </location>
</feature>
<dbReference type="EMBL" id="KB446537">
    <property type="protein sequence ID" value="EME46547.1"/>
    <property type="molecule type" value="Genomic_DNA"/>
</dbReference>
<reference evidence="2 3" key="2">
    <citation type="journal article" date="2012" name="PLoS Pathog.">
        <title>Diverse lifestyles and strategies of plant pathogenesis encoded in the genomes of eighteen Dothideomycetes fungi.</title>
        <authorList>
            <person name="Ohm R.A."/>
            <person name="Feau N."/>
            <person name="Henrissat B."/>
            <person name="Schoch C.L."/>
            <person name="Horwitz B.A."/>
            <person name="Barry K.W."/>
            <person name="Condon B.J."/>
            <person name="Copeland A.C."/>
            <person name="Dhillon B."/>
            <person name="Glaser F."/>
            <person name="Hesse C.N."/>
            <person name="Kosti I."/>
            <person name="LaButti K."/>
            <person name="Lindquist E.A."/>
            <person name="Lucas S."/>
            <person name="Salamov A.A."/>
            <person name="Bradshaw R.E."/>
            <person name="Ciuffetti L."/>
            <person name="Hamelin R.C."/>
            <person name="Kema G.H.J."/>
            <person name="Lawrence C."/>
            <person name="Scott J.A."/>
            <person name="Spatafora J.W."/>
            <person name="Turgeon B.G."/>
            <person name="de Wit P.J.G.M."/>
            <person name="Zhong S."/>
            <person name="Goodwin S.B."/>
            <person name="Grigoriev I.V."/>
        </authorList>
    </citation>
    <scope>NUCLEOTIDE SEQUENCE [LARGE SCALE GENOMIC DNA]</scope>
    <source>
        <strain evidence="3">NZE10 / CBS 128990</strain>
    </source>
</reference>
<keyword evidence="1" id="KW-0472">Membrane</keyword>
<keyword evidence="1" id="KW-0812">Transmembrane</keyword>
<evidence type="ECO:0000256" key="1">
    <source>
        <dbReference type="SAM" id="Phobius"/>
    </source>
</evidence>
<dbReference type="AlphaFoldDB" id="N1PT41"/>
<dbReference type="Proteomes" id="UP000016933">
    <property type="component" value="Unassembled WGS sequence"/>
</dbReference>
<evidence type="ECO:0000313" key="3">
    <source>
        <dbReference type="Proteomes" id="UP000016933"/>
    </source>
</evidence>
<keyword evidence="3" id="KW-1185">Reference proteome</keyword>
<proteinExistence type="predicted"/>
<name>N1PT41_DOTSN</name>
<organism evidence="2 3">
    <name type="scientific">Dothistroma septosporum (strain NZE10 / CBS 128990)</name>
    <name type="common">Red band needle blight fungus</name>
    <name type="synonym">Mycosphaerella pini</name>
    <dbReference type="NCBI Taxonomy" id="675120"/>
    <lineage>
        <taxon>Eukaryota</taxon>
        <taxon>Fungi</taxon>
        <taxon>Dikarya</taxon>
        <taxon>Ascomycota</taxon>
        <taxon>Pezizomycotina</taxon>
        <taxon>Dothideomycetes</taxon>
        <taxon>Dothideomycetidae</taxon>
        <taxon>Mycosphaerellales</taxon>
        <taxon>Mycosphaerellaceae</taxon>
        <taxon>Dothistroma</taxon>
    </lineage>
</organism>
<evidence type="ECO:0000313" key="2">
    <source>
        <dbReference type="EMBL" id="EME46547.1"/>
    </source>
</evidence>
<dbReference type="HOGENOM" id="CLU_2687811_0_0_1"/>
<protein>
    <submittedName>
        <fullName evidence="2">Uncharacterized protein</fullName>
    </submittedName>
</protein>
<gene>
    <name evidence="2" type="ORF">DOTSEDRAFT_22597</name>
</gene>
<sequence>MADAQRPQASRSSAFIRGASNVDPENKMWWPARWIAQMVQYLVAIVVLTIAEGFKAIVSGEKPKGRRNKHAHDL</sequence>
<dbReference type="OrthoDB" id="3640831at2759"/>
<reference evidence="3" key="1">
    <citation type="journal article" date="2012" name="PLoS Genet.">
        <title>The genomes of the fungal plant pathogens Cladosporium fulvum and Dothistroma septosporum reveal adaptation to different hosts and lifestyles but also signatures of common ancestry.</title>
        <authorList>
            <person name="de Wit P.J.G.M."/>
            <person name="van der Burgt A."/>
            <person name="Oekmen B."/>
            <person name="Stergiopoulos I."/>
            <person name="Abd-Elsalam K.A."/>
            <person name="Aerts A.L."/>
            <person name="Bahkali A.H."/>
            <person name="Beenen H.G."/>
            <person name="Chettri P."/>
            <person name="Cox M.P."/>
            <person name="Datema E."/>
            <person name="de Vries R.P."/>
            <person name="Dhillon B."/>
            <person name="Ganley A.R."/>
            <person name="Griffiths S.A."/>
            <person name="Guo Y."/>
            <person name="Hamelin R.C."/>
            <person name="Henrissat B."/>
            <person name="Kabir M.S."/>
            <person name="Jashni M.K."/>
            <person name="Kema G."/>
            <person name="Klaubauf S."/>
            <person name="Lapidus A."/>
            <person name="Levasseur A."/>
            <person name="Lindquist E."/>
            <person name="Mehrabi R."/>
            <person name="Ohm R.A."/>
            <person name="Owen T.J."/>
            <person name="Salamov A."/>
            <person name="Schwelm A."/>
            <person name="Schijlen E."/>
            <person name="Sun H."/>
            <person name="van den Burg H.A."/>
            <person name="van Ham R.C.H.J."/>
            <person name="Zhang S."/>
            <person name="Goodwin S.B."/>
            <person name="Grigoriev I.V."/>
            <person name="Collemare J."/>
            <person name="Bradshaw R.E."/>
        </authorList>
    </citation>
    <scope>NUCLEOTIDE SEQUENCE [LARGE SCALE GENOMIC DNA]</scope>
    <source>
        <strain evidence="3">NZE10 / CBS 128990</strain>
    </source>
</reference>
<dbReference type="OMA" id="PENKMWW"/>